<proteinExistence type="predicted"/>
<feature type="compositionally biased region" description="Polar residues" evidence="1">
    <location>
        <begin position="36"/>
        <end position="48"/>
    </location>
</feature>
<comment type="caution">
    <text evidence="2">The sequence shown here is derived from an EMBL/GenBank/DDBJ whole genome shotgun (WGS) entry which is preliminary data.</text>
</comment>
<evidence type="ECO:0000313" key="3">
    <source>
        <dbReference type="Proteomes" id="UP000789706"/>
    </source>
</evidence>
<sequence length="634" mass="72990">MGLLSFKSAGRATKLDDKPDYYSARDWRESHKFHSPTFTIGSVGNSGDISDDDDYKNRDGKRTRRGRNILNYQGFFGESTDKDNNTQKISSQENEQETTDEGSLQDNEVETSEKELDINSCGNTSQNSKKKHIRDNVIADILGNTIDYSDTTKEILLIYKEQDHDGDLIDLRLNSPFFKNLPKSTARAYLKEMDDITESLVPKNVHDFLVQLFSKNLTSEGWDREVDDLRSSEQNDPIMNAVVRVIRAHLNSFIHPCFDAFLWYIANVHYEYGEITLKRHVNKNRADGAGYLTDANKHQLVYVKDSRLIAKDDKEIADLENITTNLKNMFGKIVKETIKKRRPLPKKIYLFGGQSFLLRIHLFYIDFCGIYRLNEVDNASLPRKFSEMKDFVYFYECILKWALLVRNVTESFDLARTEPRPSRLSFANTLFQLNANERSFDFFLYGVVETPILAILKVRRKQRAINKAKNAQENLASIHSPSADNLDHSITGKDEDQQSANGLLKGAQSSICRKQFYPQDKPVSCKKFGRRRIWRQQLALKSEIADDTLKEQPWLKITMENRIGTNSLSYYVVANSQKYILSQGDDNGEDGKDLRKEAYQEEWYLNIRCSTISCAEVGNNIQHATPMRLRVGLE</sequence>
<dbReference type="Proteomes" id="UP000789706">
    <property type="component" value="Unassembled WGS sequence"/>
</dbReference>
<evidence type="ECO:0000256" key="1">
    <source>
        <dbReference type="SAM" id="MobiDB-lite"/>
    </source>
</evidence>
<name>A0A9N8YP64_9GLOM</name>
<evidence type="ECO:0000313" key="2">
    <source>
        <dbReference type="EMBL" id="CAG8442994.1"/>
    </source>
</evidence>
<accession>A0A9N8YP64</accession>
<feature type="region of interest" description="Disordered" evidence="1">
    <location>
        <begin position="35"/>
        <end position="130"/>
    </location>
</feature>
<organism evidence="2 3">
    <name type="scientific">Diversispora eburnea</name>
    <dbReference type="NCBI Taxonomy" id="1213867"/>
    <lineage>
        <taxon>Eukaryota</taxon>
        <taxon>Fungi</taxon>
        <taxon>Fungi incertae sedis</taxon>
        <taxon>Mucoromycota</taxon>
        <taxon>Glomeromycotina</taxon>
        <taxon>Glomeromycetes</taxon>
        <taxon>Diversisporales</taxon>
        <taxon>Diversisporaceae</taxon>
        <taxon>Diversispora</taxon>
    </lineage>
</organism>
<reference evidence="2" key="1">
    <citation type="submission" date="2021-06" db="EMBL/GenBank/DDBJ databases">
        <authorList>
            <person name="Kallberg Y."/>
            <person name="Tangrot J."/>
            <person name="Rosling A."/>
        </authorList>
    </citation>
    <scope>NUCLEOTIDE SEQUENCE</scope>
    <source>
        <strain evidence="2">AZ414A</strain>
    </source>
</reference>
<dbReference type="AlphaFoldDB" id="A0A9N8YP64"/>
<keyword evidence="3" id="KW-1185">Reference proteome</keyword>
<dbReference type="EMBL" id="CAJVPK010000073">
    <property type="protein sequence ID" value="CAG8442994.1"/>
    <property type="molecule type" value="Genomic_DNA"/>
</dbReference>
<gene>
    <name evidence="2" type="ORF">DEBURN_LOCUS1590</name>
</gene>
<dbReference type="OrthoDB" id="2345088at2759"/>
<protein>
    <submittedName>
        <fullName evidence="2">6101_t:CDS:1</fullName>
    </submittedName>
</protein>